<dbReference type="InterPro" id="IPR018247">
    <property type="entry name" value="EF_Hand_1_Ca_BS"/>
</dbReference>
<evidence type="ECO:0000259" key="13">
    <source>
        <dbReference type="PROSITE" id="PS51384"/>
    </source>
</evidence>
<comment type="subcellular location">
    <subcellularLocation>
        <location evidence="1">Membrane</location>
        <topology evidence="1">Multi-pass membrane protein</topology>
    </subcellularLocation>
</comment>
<sequence>LCPPAGSCIMSTGEDTKWLQWVTKQFESIAGEDKEISLGEFRTALQVKESFFAERFFALFDTDGSGTISLEELLKALSLLVHGTEMDKLRFLFQVYDVDGKRMKYGFIWGCEGAVVYQVPALSLCGPCAGNGSIDPDELRLVLRWCLQESSITLPEERLGDLTLALFEAADKDHSGSITFEELKEELEAFPEVMENLTISAVSWLKPPPAVERSHQPRCLTRAYWHNHRGTLVFLGGYTSLNLLLFSLAALHHASRGGWVMVARGCGQCLNFNCTLLAVLMLRRCLTWLRATPVAKVVPLDQHIVFHQLVGYVVLALAAVHTGAHLANFSRLARQDRHHALTEYLFSALPEVGGLGGTASQTGLALQGLLATMLAFSSPCVRRSGHFEVFYWTHLSYISVWTLLILHGPHFWKWFVVPGCLFVLEKVQGLAWRHSRGLRIVEVNLLPSKVTHLVIERPQSFHYKPGDYIYLNIPAIATYEWHPFTISSAPEQQETLWLHIRSLGQWTNKLYEYFQEPKSPIPEPKPLSRSLRKKRQQFWVQVGANVAQLLTDTRCYIDGPYGTPARKIFSSEHAVLIGAGIGITPFASILQSIMYRYRRRKQSCPSCHYSWCGDLQDEEMALRKVDFIWINRDQKHFEWFVSLLTKLEMEQAEQEAGGRFLEMHMYMTSALSKNDMKAIGLQMALDLLATKEQKDSITGLRTRTQPGHPDWSKVFGKVAEEKRGKVQVFFCGPPALAKVVRAQCERFGFRFFKEHF</sequence>
<dbReference type="SFLD" id="SFLDG01169">
    <property type="entry name" value="NADPH_oxidase_subgroup_(NOX)"/>
    <property type="match status" value="1"/>
</dbReference>
<keyword evidence="15" id="KW-1185">Reference proteome</keyword>
<dbReference type="GO" id="GO:0043020">
    <property type="term" value="C:NADPH oxidase complex"/>
    <property type="evidence" value="ECO:0007669"/>
    <property type="project" value="TreeGrafter"/>
</dbReference>
<dbReference type="Pfam" id="PF13202">
    <property type="entry name" value="EF-hand_5"/>
    <property type="match status" value="1"/>
</dbReference>
<keyword evidence="2" id="KW-0285">Flavoprotein</keyword>
<proteinExistence type="predicted"/>
<dbReference type="InterPro" id="IPR013112">
    <property type="entry name" value="FAD-bd_8"/>
</dbReference>
<feature type="non-terminal residue" evidence="14">
    <location>
        <position position="756"/>
    </location>
</feature>
<dbReference type="Proteomes" id="UP000627253">
    <property type="component" value="Unassembled WGS sequence"/>
</dbReference>
<dbReference type="OrthoDB" id="167398at2759"/>
<dbReference type="PROSITE" id="PS00018">
    <property type="entry name" value="EF_HAND_1"/>
    <property type="match status" value="2"/>
</dbReference>
<dbReference type="Gene3D" id="1.10.238.10">
    <property type="entry name" value="EF-hand"/>
    <property type="match status" value="1"/>
</dbReference>
<evidence type="ECO:0000256" key="8">
    <source>
        <dbReference type="ARBA" id="ARBA00022989"/>
    </source>
</evidence>
<organism evidence="14 15">
    <name type="scientific">Tricholaema leucomelas</name>
    <name type="common">pied barbet</name>
    <dbReference type="NCBI Taxonomy" id="240729"/>
    <lineage>
        <taxon>Eukaryota</taxon>
        <taxon>Metazoa</taxon>
        <taxon>Chordata</taxon>
        <taxon>Craniata</taxon>
        <taxon>Vertebrata</taxon>
        <taxon>Euteleostomi</taxon>
        <taxon>Archelosauria</taxon>
        <taxon>Archosauria</taxon>
        <taxon>Dinosauria</taxon>
        <taxon>Saurischia</taxon>
        <taxon>Theropoda</taxon>
        <taxon>Coelurosauria</taxon>
        <taxon>Aves</taxon>
        <taxon>Neognathae</taxon>
        <taxon>Neoaves</taxon>
        <taxon>Telluraves</taxon>
        <taxon>Coraciimorphae</taxon>
        <taxon>Piciformes</taxon>
        <taxon>Lybiidae</taxon>
        <taxon>Tricholaema lacrymosa</taxon>
    </lineage>
</organism>
<name>A0A852IZL4_9PICI</name>
<dbReference type="GO" id="GO:0016175">
    <property type="term" value="F:superoxide-generating NAD(P)H oxidase activity"/>
    <property type="evidence" value="ECO:0007669"/>
    <property type="project" value="TreeGrafter"/>
</dbReference>
<keyword evidence="6" id="KW-0106">Calcium</keyword>
<dbReference type="EMBL" id="WAAF01017101">
    <property type="protein sequence ID" value="NXX49046.1"/>
    <property type="molecule type" value="Genomic_DNA"/>
</dbReference>
<dbReference type="Pfam" id="PF00036">
    <property type="entry name" value="EF-hand_1"/>
    <property type="match status" value="1"/>
</dbReference>
<dbReference type="GO" id="GO:0006952">
    <property type="term" value="P:defense response"/>
    <property type="evidence" value="ECO:0007669"/>
    <property type="project" value="TreeGrafter"/>
</dbReference>
<keyword evidence="4" id="KW-0479">Metal-binding</keyword>
<dbReference type="InterPro" id="IPR011992">
    <property type="entry name" value="EF-hand-dom_pair"/>
</dbReference>
<evidence type="ECO:0000256" key="5">
    <source>
        <dbReference type="ARBA" id="ARBA00022827"/>
    </source>
</evidence>
<feature type="domain" description="EF-hand" evidence="12">
    <location>
        <begin position="165"/>
        <end position="193"/>
    </location>
</feature>
<dbReference type="Pfam" id="PF08022">
    <property type="entry name" value="FAD_binding_8"/>
    <property type="match status" value="1"/>
</dbReference>
<evidence type="ECO:0000256" key="9">
    <source>
        <dbReference type="ARBA" id="ARBA00023002"/>
    </source>
</evidence>
<comment type="caution">
    <text evidence="14">The sequence shown here is derived from an EMBL/GenBank/DDBJ whole genome shotgun (WGS) entry which is preliminary data.</text>
</comment>
<dbReference type="InterPro" id="IPR017927">
    <property type="entry name" value="FAD-bd_FR_type"/>
</dbReference>
<keyword evidence="10 11" id="KW-0472">Membrane</keyword>
<evidence type="ECO:0000256" key="1">
    <source>
        <dbReference type="ARBA" id="ARBA00004141"/>
    </source>
</evidence>
<evidence type="ECO:0000256" key="7">
    <source>
        <dbReference type="ARBA" id="ARBA00022857"/>
    </source>
</evidence>
<evidence type="ECO:0000313" key="14">
    <source>
        <dbReference type="EMBL" id="NXX49046.1"/>
    </source>
</evidence>
<dbReference type="PROSITE" id="PS51384">
    <property type="entry name" value="FAD_FR"/>
    <property type="match status" value="1"/>
</dbReference>
<evidence type="ECO:0000256" key="4">
    <source>
        <dbReference type="ARBA" id="ARBA00022723"/>
    </source>
</evidence>
<dbReference type="CDD" id="cd06186">
    <property type="entry name" value="NOX_Duox_like_FAD_NADP"/>
    <property type="match status" value="1"/>
</dbReference>
<dbReference type="SFLD" id="SFLDS00052">
    <property type="entry name" value="Ferric_Reductase_Domain"/>
    <property type="match status" value="1"/>
</dbReference>
<dbReference type="AlphaFoldDB" id="A0A852IZL4"/>
<keyword evidence="5" id="KW-0274">FAD</keyword>
<reference evidence="14" key="1">
    <citation type="submission" date="2020-02" db="EMBL/GenBank/DDBJ databases">
        <title>Bird 10,000 Genomes (B10K) Project - Family phase.</title>
        <authorList>
            <person name="Zhang G."/>
        </authorList>
    </citation>
    <scope>NUCLEOTIDE SEQUENCE</scope>
    <source>
        <strain evidence="14">B10K-DU-002-37</strain>
        <tissue evidence="14">Muscle</tissue>
    </source>
</reference>
<gene>
    <name evidence="14" type="primary">Nox5</name>
    <name evidence="14" type="ORF">TRILEU_R05422</name>
</gene>
<dbReference type="Pfam" id="PF08030">
    <property type="entry name" value="NAD_binding_6"/>
    <property type="match status" value="1"/>
</dbReference>
<keyword evidence="9" id="KW-0560">Oxidoreductase</keyword>
<evidence type="ECO:0000256" key="2">
    <source>
        <dbReference type="ARBA" id="ARBA00022630"/>
    </source>
</evidence>
<accession>A0A852IZL4</accession>
<feature type="domain" description="EF-hand" evidence="12">
    <location>
        <begin position="48"/>
        <end position="83"/>
    </location>
</feature>
<dbReference type="InterPro" id="IPR013130">
    <property type="entry name" value="Fe3_Rdtase_TM_dom"/>
</dbReference>
<keyword evidence="7" id="KW-0521">NADP</keyword>
<dbReference type="GO" id="GO:0042554">
    <property type="term" value="P:superoxide anion generation"/>
    <property type="evidence" value="ECO:0007669"/>
    <property type="project" value="TreeGrafter"/>
</dbReference>
<evidence type="ECO:0000256" key="6">
    <source>
        <dbReference type="ARBA" id="ARBA00022837"/>
    </source>
</evidence>
<dbReference type="CDD" id="cd00051">
    <property type="entry name" value="EFh"/>
    <property type="match status" value="2"/>
</dbReference>
<evidence type="ECO:0000256" key="11">
    <source>
        <dbReference type="SAM" id="Phobius"/>
    </source>
</evidence>
<dbReference type="SUPFAM" id="SSF47473">
    <property type="entry name" value="EF-hand"/>
    <property type="match status" value="1"/>
</dbReference>
<dbReference type="Pfam" id="PF01794">
    <property type="entry name" value="Ferric_reduct"/>
    <property type="match status" value="1"/>
</dbReference>
<dbReference type="SUPFAM" id="SSF52343">
    <property type="entry name" value="Ferredoxin reductase-like, C-terminal NADP-linked domain"/>
    <property type="match status" value="1"/>
</dbReference>
<protein>
    <submittedName>
        <fullName evidence="14">NOX5 oxidase</fullName>
    </submittedName>
</protein>
<dbReference type="GO" id="GO:0005509">
    <property type="term" value="F:calcium ion binding"/>
    <property type="evidence" value="ECO:0007669"/>
    <property type="project" value="InterPro"/>
</dbReference>
<evidence type="ECO:0000256" key="10">
    <source>
        <dbReference type="ARBA" id="ARBA00023136"/>
    </source>
</evidence>
<evidence type="ECO:0000313" key="15">
    <source>
        <dbReference type="Proteomes" id="UP000627253"/>
    </source>
</evidence>
<dbReference type="SUPFAM" id="SSF63380">
    <property type="entry name" value="Riboflavin synthase domain-like"/>
    <property type="match status" value="1"/>
</dbReference>
<keyword evidence="8 11" id="KW-1133">Transmembrane helix</keyword>
<dbReference type="FunFam" id="2.40.30.10:FF:000056">
    <property type="entry name" value="NADPH oxidase 5"/>
    <property type="match status" value="1"/>
</dbReference>
<dbReference type="Gene3D" id="3.40.50.80">
    <property type="entry name" value="Nucleotide-binding domain of ferredoxin-NADP reductase (FNR) module"/>
    <property type="match status" value="1"/>
</dbReference>
<evidence type="ECO:0000259" key="12">
    <source>
        <dbReference type="PROSITE" id="PS50222"/>
    </source>
</evidence>
<dbReference type="InterPro" id="IPR050369">
    <property type="entry name" value="RBOH/FRE"/>
</dbReference>
<dbReference type="InterPro" id="IPR039261">
    <property type="entry name" value="FNR_nucleotide-bd"/>
</dbReference>
<dbReference type="SFLD" id="SFLDG01168">
    <property type="entry name" value="Ferric_reductase_subgroup_(FRE"/>
    <property type="match status" value="1"/>
</dbReference>
<dbReference type="FunFam" id="3.40.50.80:FF:000012">
    <property type="entry name" value="NADPH oxidase, isoform B"/>
    <property type="match status" value="1"/>
</dbReference>
<keyword evidence="3 11" id="KW-0812">Transmembrane</keyword>
<dbReference type="InterPro" id="IPR017938">
    <property type="entry name" value="Riboflavin_synthase-like_b-brl"/>
</dbReference>
<dbReference type="SMART" id="SM00054">
    <property type="entry name" value="EFh"/>
    <property type="match status" value="2"/>
</dbReference>
<evidence type="ECO:0000256" key="3">
    <source>
        <dbReference type="ARBA" id="ARBA00022692"/>
    </source>
</evidence>
<feature type="domain" description="FAD-binding FR-type" evidence="13">
    <location>
        <begin position="433"/>
        <end position="567"/>
    </location>
</feature>
<dbReference type="PANTHER" id="PTHR11972:SF58">
    <property type="entry name" value="NADPH OXIDASE 5"/>
    <property type="match status" value="1"/>
</dbReference>
<dbReference type="InterPro" id="IPR002048">
    <property type="entry name" value="EF_hand_dom"/>
</dbReference>
<feature type="non-terminal residue" evidence="14">
    <location>
        <position position="1"/>
    </location>
</feature>
<dbReference type="PROSITE" id="PS50222">
    <property type="entry name" value="EF_HAND_2"/>
    <property type="match status" value="2"/>
</dbReference>
<dbReference type="InterPro" id="IPR013121">
    <property type="entry name" value="Fe_red_NAD-bd_6"/>
</dbReference>
<dbReference type="PANTHER" id="PTHR11972">
    <property type="entry name" value="NADPH OXIDASE"/>
    <property type="match status" value="1"/>
</dbReference>
<feature type="transmembrane region" description="Helical" evidence="11">
    <location>
        <begin position="574"/>
        <end position="597"/>
    </location>
</feature>
<dbReference type="Gene3D" id="2.40.30.10">
    <property type="entry name" value="Translation factors"/>
    <property type="match status" value="1"/>
</dbReference>